<evidence type="ECO:0000256" key="5">
    <source>
        <dbReference type="ARBA" id="ARBA00022898"/>
    </source>
</evidence>
<evidence type="ECO:0000313" key="6">
    <source>
        <dbReference type="EMBL" id="CAB4577988.1"/>
    </source>
</evidence>
<organism evidence="6">
    <name type="scientific">freshwater metagenome</name>
    <dbReference type="NCBI Taxonomy" id="449393"/>
    <lineage>
        <taxon>unclassified sequences</taxon>
        <taxon>metagenomes</taxon>
        <taxon>ecological metagenomes</taxon>
    </lineage>
</organism>
<comment type="similarity">
    <text evidence="2">Belongs to the class-IV pyridoxal-phosphate-dependent aminotransferase family.</text>
</comment>
<sequence length="345" mass="36500">MTSTADAPAPATDPSAVLAAAATAPFGTVFGEVMSVARADASGWSEPALEPLTSFSLHPGTHALHYGSSCFEGLKAHRTVDGGIRPFRADKHAARLQQSCDRLLLPVPPIELTTRLIEMAVEANAAVTPPAPGSLYLRPTMLGTDVTIGAAAHPSHTAILYVLACPVGHYLPPRPLTIVVETEVPRTTPQFGVVKTGANYAMALGRIDRARREHEADQVLFAPGGIVQETGAANVVLVDGDLLVTPELTDSFLHGVTRDSLLQVARSLGWTVEERTVTVDECIEWSARPGAEIGLMGTAAVIAQVGTLVVDDRRLTLSAPDDGRLVELRRTLGEIQTGARPFTFA</sequence>
<dbReference type="InterPro" id="IPR001544">
    <property type="entry name" value="Aminotrans_IV"/>
</dbReference>
<evidence type="ECO:0000256" key="2">
    <source>
        <dbReference type="ARBA" id="ARBA00009320"/>
    </source>
</evidence>
<comment type="cofactor">
    <cofactor evidence="1">
        <name>pyridoxal 5'-phosphate</name>
        <dbReference type="ChEBI" id="CHEBI:597326"/>
    </cofactor>
</comment>
<evidence type="ECO:0000256" key="4">
    <source>
        <dbReference type="ARBA" id="ARBA00022679"/>
    </source>
</evidence>
<dbReference type="Pfam" id="PF01063">
    <property type="entry name" value="Aminotran_4"/>
    <property type="match status" value="1"/>
</dbReference>
<evidence type="ECO:0000256" key="1">
    <source>
        <dbReference type="ARBA" id="ARBA00001933"/>
    </source>
</evidence>
<dbReference type="SUPFAM" id="SSF56752">
    <property type="entry name" value="D-aminoacid aminotransferase-like PLP-dependent enzymes"/>
    <property type="match status" value="1"/>
</dbReference>
<dbReference type="PANTHER" id="PTHR42825:SF2">
    <property type="entry name" value="BRANCHED-CHAIN-AMINO-ACID AMINOTRANSFERASE 3, CHLOROPLASTIC-RELATED"/>
    <property type="match status" value="1"/>
</dbReference>
<reference evidence="6" key="1">
    <citation type="submission" date="2020-05" db="EMBL/GenBank/DDBJ databases">
        <authorList>
            <person name="Chiriac C."/>
            <person name="Salcher M."/>
            <person name="Ghai R."/>
            <person name="Kavagutti S V."/>
        </authorList>
    </citation>
    <scope>NUCLEOTIDE SEQUENCE</scope>
</reference>
<dbReference type="InterPro" id="IPR005786">
    <property type="entry name" value="B_amino_transII"/>
</dbReference>
<name>A0A6J6EZD8_9ZZZZ</name>
<dbReference type="Gene3D" id="3.20.10.10">
    <property type="entry name" value="D-amino Acid Aminotransferase, subunit A, domain 2"/>
    <property type="match status" value="1"/>
</dbReference>
<dbReference type="InterPro" id="IPR043131">
    <property type="entry name" value="BCAT-like_N"/>
</dbReference>
<dbReference type="Gene3D" id="3.30.470.10">
    <property type="match status" value="1"/>
</dbReference>
<gene>
    <name evidence="6" type="ORF">UFOPK1493_02850</name>
</gene>
<keyword evidence="4" id="KW-0808">Transferase</keyword>
<dbReference type="PIRSF" id="PIRSF006468">
    <property type="entry name" value="BCAT1"/>
    <property type="match status" value="1"/>
</dbReference>
<accession>A0A6J6EZD8</accession>
<dbReference type="InterPro" id="IPR043132">
    <property type="entry name" value="BCAT-like_C"/>
</dbReference>
<dbReference type="GO" id="GO:0009081">
    <property type="term" value="P:branched-chain amino acid metabolic process"/>
    <property type="evidence" value="ECO:0007669"/>
    <property type="project" value="InterPro"/>
</dbReference>
<dbReference type="EMBL" id="CAEZSR010000133">
    <property type="protein sequence ID" value="CAB4577988.1"/>
    <property type="molecule type" value="Genomic_DNA"/>
</dbReference>
<keyword evidence="3" id="KW-0032">Aminotransferase</keyword>
<dbReference type="GO" id="GO:0004084">
    <property type="term" value="F:branched-chain-amino-acid transaminase activity"/>
    <property type="evidence" value="ECO:0007669"/>
    <property type="project" value="InterPro"/>
</dbReference>
<dbReference type="InterPro" id="IPR036038">
    <property type="entry name" value="Aminotransferase-like"/>
</dbReference>
<keyword evidence="5" id="KW-0663">Pyridoxal phosphate</keyword>
<dbReference type="NCBIfam" id="TIGR01123">
    <property type="entry name" value="ilvE_II"/>
    <property type="match status" value="1"/>
</dbReference>
<dbReference type="AlphaFoldDB" id="A0A6J6EZD8"/>
<evidence type="ECO:0000256" key="3">
    <source>
        <dbReference type="ARBA" id="ARBA00022576"/>
    </source>
</evidence>
<protein>
    <submittedName>
        <fullName evidence="6">Unannotated protein</fullName>
    </submittedName>
</protein>
<proteinExistence type="inferred from homology"/>
<dbReference type="PANTHER" id="PTHR42825">
    <property type="entry name" value="AMINO ACID AMINOTRANSFERASE"/>
    <property type="match status" value="1"/>
</dbReference>